<keyword evidence="4" id="KW-1185">Reference proteome</keyword>
<dbReference type="Pfam" id="PF20221">
    <property type="entry name" value="DUF6580"/>
    <property type="match status" value="1"/>
</dbReference>
<proteinExistence type="predicted"/>
<keyword evidence="2" id="KW-0732">Signal</keyword>
<organism evidence="3 4">
    <name type="scientific">Segetibacter aerophilus</name>
    <dbReference type="NCBI Taxonomy" id="670293"/>
    <lineage>
        <taxon>Bacteria</taxon>
        <taxon>Pseudomonadati</taxon>
        <taxon>Bacteroidota</taxon>
        <taxon>Chitinophagia</taxon>
        <taxon>Chitinophagales</taxon>
        <taxon>Chitinophagaceae</taxon>
        <taxon>Segetibacter</taxon>
    </lineage>
</organism>
<keyword evidence="1" id="KW-0812">Transmembrane</keyword>
<protein>
    <submittedName>
        <fullName evidence="3">Uncharacterized protein</fullName>
    </submittedName>
</protein>
<feature type="transmembrane region" description="Helical" evidence="1">
    <location>
        <begin position="111"/>
        <end position="132"/>
    </location>
</feature>
<feature type="transmembrane region" description="Helical" evidence="1">
    <location>
        <begin position="81"/>
        <end position="99"/>
    </location>
</feature>
<evidence type="ECO:0000313" key="4">
    <source>
        <dbReference type="Proteomes" id="UP000321513"/>
    </source>
</evidence>
<feature type="transmembrane region" description="Helical" evidence="1">
    <location>
        <begin position="163"/>
        <end position="185"/>
    </location>
</feature>
<dbReference type="InterPro" id="IPR046487">
    <property type="entry name" value="DUF6580"/>
</dbReference>
<dbReference type="EMBL" id="BJYT01000001">
    <property type="protein sequence ID" value="GEO07686.1"/>
    <property type="molecule type" value="Genomic_DNA"/>
</dbReference>
<evidence type="ECO:0000256" key="1">
    <source>
        <dbReference type="SAM" id="Phobius"/>
    </source>
</evidence>
<feature type="transmembrane region" description="Helical" evidence="1">
    <location>
        <begin position="56"/>
        <end position="75"/>
    </location>
</feature>
<reference evidence="3 4" key="1">
    <citation type="submission" date="2019-07" db="EMBL/GenBank/DDBJ databases">
        <title>Whole genome shotgun sequence of Segetibacter aerophilus NBRC 106135.</title>
        <authorList>
            <person name="Hosoyama A."/>
            <person name="Uohara A."/>
            <person name="Ohji S."/>
            <person name="Ichikawa N."/>
        </authorList>
    </citation>
    <scope>NUCLEOTIDE SEQUENCE [LARGE SCALE GENOMIC DNA]</scope>
    <source>
        <strain evidence="3 4">NBRC 106135</strain>
    </source>
</reference>
<sequence>MNKKIKMNKQNNKLLLSAGLLIVAAAFTRMFPHAPNFTAVGAIAVFGGSVIKDKKLAFLMPLGALLLSDVCLQLFTETKGFYGTTQFFVYAAFIIITALSTFMQKRSVTNIALAAVWSGAIFFVLSNMGVWASSNFYPKSFAGLSACYAAAIPFYKNEFFGNFILNSIMGNVFYSALLFTAYAVMERKTTMQEAIA</sequence>
<comment type="caution">
    <text evidence="3">The sequence shown here is derived from an EMBL/GenBank/DDBJ whole genome shotgun (WGS) entry which is preliminary data.</text>
</comment>
<keyword evidence="1" id="KW-0472">Membrane</keyword>
<evidence type="ECO:0000256" key="2">
    <source>
        <dbReference type="SAM" id="SignalP"/>
    </source>
</evidence>
<accession>A0A512B6V9</accession>
<dbReference type="AlphaFoldDB" id="A0A512B6V9"/>
<evidence type="ECO:0000313" key="3">
    <source>
        <dbReference type="EMBL" id="GEO07686.1"/>
    </source>
</evidence>
<dbReference type="Proteomes" id="UP000321513">
    <property type="component" value="Unassembled WGS sequence"/>
</dbReference>
<feature type="chain" id="PRO_5021934754" evidence="2">
    <location>
        <begin position="35"/>
        <end position="196"/>
    </location>
</feature>
<keyword evidence="1" id="KW-1133">Transmembrane helix</keyword>
<name>A0A512B6V9_9BACT</name>
<feature type="signal peptide" evidence="2">
    <location>
        <begin position="1"/>
        <end position="34"/>
    </location>
</feature>
<feature type="transmembrane region" description="Helical" evidence="1">
    <location>
        <begin position="35"/>
        <end position="51"/>
    </location>
</feature>
<gene>
    <name evidence="3" type="ORF">SAE01_01820</name>
</gene>